<dbReference type="GO" id="GO:0005765">
    <property type="term" value="C:lysosomal membrane"/>
    <property type="evidence" value="ECO:0000318"/>
    <property type="project" value="GO_Central"/>
</dbReference>
<keyword evidence="5" id="KW-1015">Disulfide bond</keyword>
<accession>A0A8V0XF89</accession>
<keyword evidence="6" id="KW-0325">Glycoprotein</keyword>
<dbReference type="InterPro" id="IPR007110">
    <property type="entry name" value="Ig-like_dom"/>
</dbReference>
<organism evidence="10 11">
    <name type="scientific">Gallus gallus</name>
    <name type="common">Chicken</name>
    <dbReference type="NCBI Taxonomy" id="9031"/>
    <lineage>
        <taxon>Eukaryota</taxon>
        <taxon>Metazoa</taxon>
        <taxon>Chordata</taxon>
        <taxon>Craniata</taxon>
        <taxon>Vertebrata</taxon>
        <taxon>Euteleostomi</taxon>
        <taxon>Archelosauria</taxon>
        <taxon>Archosauria</taxon>
        <taxon>Dinosauria</taxon>
        <taxon>Saurischia</taxon>
        <taxon>Theropoda</taxon>
        <taxon>Coelurosauria</taxon>
        <taxon>Aves</taxon>
        <taxon>Neognathae</taxon>
        <taxon>Galloanserae</taxon>
        <taxon>Galliformes</taxon>
        <taxon>Phasianidae</taxon>
        <taxon>Phasianinae</taxon>
        <taxon>Gallus</taxon>
    </lineage>
</organism>
<dbReference type="GO" id="GO:0050870">
    <property type="term" value="P:positive regulation of T cell activation"/>
    <property type="evidence" value="ECO:0000318"/>
    <property type="project" value="GO_Central"/>
</dbReference>
<dbReference type="Gene3D" id="3.10.320.10">
    <property type="entry name" value="Class II Histocompatibility Antigen, M Beta Chain, Chain B, domain 1"/>
    <property type="match status" value="1"/>
</dbReference>
<protein>
    <submittedName>
        <fullName evidence="10">Major histocompatibility complex B, class II alpha chain DMA</fullName>
    </submittedName>
</protein>
<evidence type="ECO:0000313" key="10">
    <source>
        <dbReference type="Ensembl" id="ENSGALP00010004328.1"/>
    </source>
</evidence>
<comment type="subcellular location">
    <subcellularLocation>
        <location evidence="1">Membrane</location>
        <topology evidence="1">Single-pass type I membrane protein</topology>
    </subcellularLocation>
</comment>
<dbReference type="SMART" id="SM00407">
    <property type="entry name" value="IGc1"/>
    <property type="match status" value="1"/>
</dbReference>
<evidence type="ECO:0000256" key="1">
    <source>
        <dbReference type="ARBA" id="ARBA00004479"/>
    </source>
</evidence>
<dbReference type="FunCoup" id="A0A8V0XF89">
    <property type="interactions" value="512"/>
</dbReference>
<dbReference type="SMART" id="SM00920">
    <property type="entry name" value="MHC_II_alpha"/>
    <property type="match status" value="1"/>
</dbReference>
<dbReference type="InterPro" id="IPR014745">
    <property type="entry name" value="MHC_II_a/b_N"/>
</dbReference>
<keyword evidence="8" id="KW-0472">Membrane</keyword>
<keyword evidence="11" id="KW-1185">Reference proteome</keyword>
<feature type="region of interest" description="Disordered" evidence="7">
    <location>
        <begin position="1"/>
        <end position="23"/>
    </location>
</feature>
<evidence type="ECO:0000256" key="8">
    <source>
        <dbReference type="SAM" id="Phobius"/>
    </source>
</evidence>
<dbReference type="PROSITE" id="PS50835">
    <property type="entry name" value="IG_LIKE"/>
    <property type="match status" value="1"/>
</dbReference>
<dbReference type="Ensembl" id="ENSGALT00010007194.1">
    <property type="protein sequence ID" value="ENSGALP00010004328.1"/>
    <property type="gene ID" value="ENSGALG00010003090.1"/>
</dbReference>
<evidence type="ECO:0000313" key="11">
    <source>
        <dbReference type="Proteomes" id="UP000000539"/>
    </source>
</evidence>
<dbReference type="PANTHER" id="PTHR19944">
    <property type="entry name" value="MHC CLASS II-RELATED"/>
    <property type="match status" value="1"/>
</dbReference>
<dbReference type="GeneTree" id="ENSGT00940000161157"/>
<dbReference type="InterPro" id="IPR011162">
    <property type="entry name" value="MHC_I/II-like_Ag-recog"/>
</dbReference>
<dbReference type="SUPFAM" id="SSF54452">
    <property type="entry name" value="MHC antigen-recognition domain"/>
    <property type="match status" value="1"/>
</dbReference>
<gene>
    <name evidence="10" type="primary">DMA</name>
</gene>
<dbReference type="SUPFAM" id="SSF48726">
    <property type="entry name" value="Immunoglobulin"/>
    <property type="match status" value="1"/>
</dbReference>
<reference evidence="10" key="1">
    <citation type="submission" date="2020-11" db="EMBL/GenBank/DDBJ databases">
        <title>Gallus gallus (Chicken) genome, bGalGal1, GRCg7b, maternal haplotype autosomes + Z &amp; W.</title>
        <authorList>
            <person name="Warren W."/>
            <person name="Formenti G."/>
            <person name="Fedrigo O."/>
            <person name="Haase B."/>
            <person name="Mountcastle J."/>
            <person name="Balacco J."/>
            <person name="Tracey A."/>
            <person name="Schneider V."/>
            <person name="Okimoto R."/>
            <person name="Cheng H."/>
            <person name="Hawken R."/>
            <person name="Howe K."/>
            <person name="Jarvis E.D."/>
        </authorList>
    </citation>
    <scope>NUCLEOTIDE SEQUENCE [LARGE SCALE GENOMIC DNA]</scope>
    <source>
        <strain evidence="10">Broiler</strain>
    </source>
</reference>
<evidence type="ECO:0000256" key="5">
    <source>
        <dbReference type="ARBA" id="ARBA00023157"/>
    </source>
</evidence>
<dbReference type="InterPro" id="IPR003597">
    <property type="entry name" value="Ig_C1-set"/>
</dbReference>
<name>A0A8V0XF89_CHICK</name>
<keyword evidence="3 8" id="KW-0812">Transmembrane</keyword>
<evidence type="ECO:0000256" key="2">
    <source>
        <dbReference type="ARBA" id="ARBA00007394"/>
    </source>
</evidence>
<dbReference type="GO" id="GO:0042613">
    <property type="term" value="C:MHC class II protein complex"/>
    <property type="evidence" value="ECO:0000318"/>
    <property type="project" value="GO_Central"/>
</dbReference>
<evidence type="ECO:0000256" key="7">
    <source>
        <dbReference type="SAM" id="MobiDB-lite"/>
    </source>
</evidence>
<dbReference type="Gene3D" id="2.60.40.10">
    <property type="entry name" value="Immunoglobulins"/>
    <property type="match status" value="1"/>
</dbReference>
<sequence length="289" mass="31855">MRRRLRPGPAARPHISGENGGGAWMERGDLPALRCAQNPPRRRRYRAGKAEPSLHTLSEVLFCQPDTPSLGLSVAFDSEQLFSFDVPNSQWLPQLPDGPSWPADIEQPHELLHDAALCRELLDLLTRIATGPNPMPEAKGIPVADVFLQQPLQLGYPNTLICMVGNIFPPAITISWQRDGIPVTDGVTHLTYTPTEDLGFMRFSYLAVTPHSGDIYACIVTRERDNISVVAYWVPQDPIPSDVLATAVCGAVTALGILLALLGLGLLLSARRRSMWGQWRQQGHPPRTH</sequence>
<evidence type="ECO:0000256" key="3">
    <source>
        <dbReference type="ARBA" id="ARBA00022692"/>
    </source>
</evidence>
<dbReference type="PANTHER" id="PTHR19944:SF50">
    <property type="entry name" value="HLA CLASS II HISTOCOMPATIBILITY ANTIGEN, DM ALPHA CHAIN"/>
    <property type="match status" value="1"/>
</dbReference>
<dbReference type="GO" id="GO:0006955">
    <property type="term" value="P:immune response"/>
    <property type="evidence" value="ECO:0007669"/>
    <property type="project" value="InterPro"/>
</dbReference>
<keyword evidence="4 8" id="KW-1133">Transmembrane helix</keyword>
<evidence type="ECO:0000256" key="6">
    <source>
        <dbReference type="ARBA" id="ARBA00023180"/>
    </source>
</evidence>
<dbReference type="InterPro" id="IPR036179">
    <property type="entry name" value="Ig-like_dom_sf"/>
</dbReference>
<dbReference type="GO" id="GO:0042605">
    <property type="term" value="F:peptide antigen binding"/>
    <property type="evidence" value="ECO:0000318"/>
    <property type="project" value="GO_Central"/>
</dbReference>
<dbReference type="GO" id="GO:0019886">
    <property type="term" value="P:antigen processing and presentation of exogenous peptide antigen via MHC class II"/>
    <property type="evidence" value="ECO:0000318"/>
    <property type="project" value="GO_Central"/>
</dbReference>
<dbReference type="GO" id="GO:0002503">
    <property type="term" value="P:peptide antigen assembly with MHC class II protein complex"/>
    <property type="evidence" value="ECO:0000318"/>
    <property type="project" value="GO_Central"/>
</dbReference>
<dbReference type="AlphaFoldDB" id="A0A8V0XF89"/>
<reference evidence="10" key="2">
    <citation type="submission" date="2025-08" db="UniProtKB">
        <authorList>
            <consortium name="Ensembl"/>
        </authorList>
    </citation>
    <scope>IDENTIFICATION</scope>
    <source>
        <strain evidence="10">broiler</strain>
    </source>
</reference>
<feature type="domain" description="Ig-like" evidence="9">
    <location>
        <begin position="136"/>
        <end position="228"/>
    </location>
</feature>
<feature type="transmembrane region" description="Helical" evidence="8">
    <location>
        <begin position="244"/>
        <end position="270"/>
    </location>
</feature>
<dbReference type="GO" id="GO:0050778">
    <property type="term" value="P:positive regulation of immune response"/>
    <property type="evidence" value="ECO:0000318"/>
    <property type="project" value="GO_Central"/>
</dbReference>
<evidence type="ECO:0000259" key="9">
    <source>
        <dbReference type="PROSITE" id="PS50835"/>
    </source>
</evidence>
<dbReference type="OrthoDB" id="8935021at2759"/>
<dbReference type="GO" id="GO:0031902">
    <property type="term" value="C:late endosome membrane"/>
    <property type="evidence" value="ECO:0000318"/>
    <property type="project" value="GO_Central"/>
</dbReference>
<evidence type="ECO:0000256" key="4">
    <source>
        <dbReference type="ARBA" id="ARBA00022989"/>
    </source>
</evidence>
<dbReference type="InterPro" id="IPR050160">
    <property type="entry name" value="MHC/Immunoglobulin"/>
</dbReference>
<reference evidence="10" key="3">
    <citation type="submission" date="2025-09" db="UniProtKB">
        <authorList>
            <consortium name="Ensembl"/>
        </authorList>
    </citation>
    <scope>IDENTIFICATION</scope>
    <source>
        <strain evidence="10">broiler</strain>
    </source>
</reference>
<dbReference type="CDD" id="cd05767">
    <property type="entry name" value="IgC1_MHC_II_alpha"/>
    <property type="match status" value="1"/>
</dbReference>
<dbReference type="Pfam" id="PF07654">
    <property type="entry name" value="C1-set"/>
    <property type="match status" value="1"/>
</dbReference>
<proteinExistence type="inferred from homology"/>
<dbReference type="GO" id="GO:0023026">
    <property type="term" value="F:MHC class II protein complex binding"/>
    <property type="evidence" value="ECO:0000318"/>
    <property type="project" value="GO_Central"/>
</dbReference>
<dbReference type="Proteomes" id="UP000000539">
    <property type="component" value="Chromosome 16"/>
</dbReference>
<comment type="similarity">
    <text evidence="2">Belongs to the MHC class II family.</text>
</comment>
<dbReference type="InterPro" id="IPR013783">
    <property type="entry name" value="Ig-like_fold"/>
</dbReference>
<dbReference type="InterPro" id="IPR001003">
    <property type="entry name" value="MHC_II_a_N"/>
</dbReference>